<feature type="domain" description="Rhodanese" evidence="2">
    <location>
        <begin position="97"/>
        <end position="189"/>
    </location>
</feature>
<evidence type="ECO:0000256" key="1">
    <source>
        <dbReference type="SAM" id="SignalP"/>
    </source>
</evidence>
<dbReference type="Gene3D" id="3.40.250.10">
    <property type="entry name" value="Rhodanese-like domain"/>
    <property type="match status" value="1"/>
</dbReference>
<dbReference type="Proteomes" id="UP000252355">
    <property type="component" value="Unassembled WGS sequence"/>
</dbReference>
<dbReference type="EMBL" id="QOQW01000031">
    <property type="protein sequence ID" value="RCK77870.1"/>
    <property type="molecule type" value="Genomic_DNA"/>
</dbReference>
<comment type="caution">
    <text evidence="3">The sequence shown here is derived from an EMBL/GenBank/DDBJ whole genome shotgun (WGS) entry which is preliminary data.</text>
</comment>
<proteinExistence type="predicted"/>
<evidence type="ECO:0000313" key="3">
    <source>
        <dbReference type="EMBL" id="RCK77870.1"/>
    </source>
</evidence>
<accession>A0A367ZIL9</accession>
<name>A0A367ZIL9_9BACT</name>
<dbReference type="PROSITE" id="PS50206">
    <property type="entry name" value="RHODANESE_3"/>
    <property type="match status" value="1"/>
</dbReference>
<evidence type="ECO:0000259" key="2">
    <source>
        <dbReference type="PROSITE" id="PS50206"/>
    </source>
</evidence>
<keyword evidence="3" id="KW-0808">Transferase</keyword>
<dbReference type="AlphaFoldDB" id="A0A367ZIL9"/>
<dbReference type="SUPFAM" id="SSF52821">
    <property type="entry name" value="Rhodanese/Cell cycle control phosphatase"/>
    <property type="match status" value="1"/>
</dbReference>
<gene>
    <name evidence="3" type="ORF">OZSIB_2029</name>
</gene>
<evidence type="ECO:0000313" key="4">
    <source>
        <dbReference type="Proteomes" id="UP000252355"/>
    </source>
</evidence>
<dbReference type="PROSITE" id="PS51257">
    <property type="entry name" value="PROKAR_LIPOPROTEIN"/>
    <property type="match status" value="1"/>
</dbReference>
<dbReference type="Pfam" id="PF00581">
    <property type="entry name" value="Rhodanese"/>
    <property type="match status" value="1"/>
</dbReference>
<dbReference type="CDD" id="cd00158">
    <property type="entry name" value="RHOD"/>
    <property type="match status" value="1"/>
</dbReference>
<keyword evidence="1" id="KW-0732">Signal</keyword>
<feature type="signal peptide" evidence="1">
    <location>
        <begin position="1"/>
        <end position="22"/>
    </location>
</feature>
<sequence length="192" mass="20461">MRHAIMLALIVGLLATPAAVLAGSCSSSCRTTSCDTQETSQYGKAMQTTGACPVTGARSMLPTSAPEPSKAETPVPSLIQPHEGLINTPGLLALIQARAPMVLLDARSAKWDDGKRIPGAKSLTADASLKEIRKHIKSQDQLIVTYCSGLTCPASKNLSDRLKKLGYKNVIEYPEGIKGWMEAGHPVEHARK</sequence>
<protein>
    <submittedName>
        <fullName evidence="3">Putative rhodanese-like protein (Thiosulfate sulfurtransferase family)</fullName>
    </submittedName>
</protein>
<dbReference type="InterPro" id="IPR036873">
    <property type="entry name" value="Rhodanese-like_dom_sf"/>
</dbReference>
<feature type="chain" id="PRO_5016851564" evidence="1">
    <location>
        <begin position="23"/>
        <end position="192"/>
    </location>
</feature>
<dbReference type="InterPro" id="IPR001763">
    <property type="entry name" value="Rhodanese-like_dom"/>
</dbReference>
<organism evidence="3 4">
    <name type="scientific">Candidatus Ozemobacter sibiricus</name>
    <dbReference type="NCBI Taxonomy" id="2268124"/>
    <lineage>
        <taxon>Bacteria</taxon>
        <taxon>Candidatus Ozemobacteria</taxon>
        <taxon>Candidatus Ozemobacterales</taxon>
        <taxon>Candidatus Ozemobacteraceae</taxon>
        <taxon>Candidatus Ozemobacter</taxon>
    </lineage>
</organism>
<dbReference type="GO" id="GO:0016740">
    <property type="term" value="F:transferase activity"/>
    <property type="evidence" value="ECO:0007669"/>
    <property type="project" value="UniProtKB-KW"/>
</dbReference>
<dbReference type="SMART" id="SM00450">
    <property type="entry name" value="RHOD"/>
    <property type="match status" value="1"/>
</dbReference>
<reference evidence="3 4" key="1">
    <citation type="submission" date="2018-05" db="EMBL/GenBank/DDBJ databases">
        <title>A metagenomic window into the 2 km-deep terrestrial subsurface aquifer revealed taxonomically and functionally diverse microbial community comprising novel uncultured bacterial lineages.</title>
        <authorList>
            <person name="Kadnikov V.V."/>
            <person name="Mardanov A.V."/>
            <person name="Beletsky A.V."/>
            <person name="Banks D."/>
            <person name="Pimenov N.V."/>
            <person name="Frank Y.A."/>
            <person name="Karnachuk O.V."/>
            <person name="Ravin N.V."/>
        </authorList>
    </citation>
    <scope>NUCLEOTIDE SEQUENCE [LARGE SCALE GENOMIC DNA]</scope>
    <source>
        <strain evidence="3">BY5</strain>
    </source>
</reference>